<comment type="caution">
    <text evidence="2">The sequence shown here is derived from an EMBL/GenBank/DDBJ whole genome shotgun (WGS) entry which is preliminary data.</text>
</comment>
<keyword evidence="1" id="KW-1133">Transmembrane helix</keyword>
<gene>
    <name evidence="2" type="ORF">S12H4_48750</name>
</gene>
<name>X1V397_9ZZZZ</name>
<evidence type="ECO:0000256" key="1">
    <source>
        <dbReference type="SAM" id="Phobius"/>
    </source>
</evidence>
<feature type="transmembrane region" description="Helical" evidence="1">
    <location>
        <begin position="75"/>
        <end position="95"/>
    </location>
</feature>
<keyword evidence="1" id="KW-0812">Transmembrane</keyword>
<dbReference type="AlphaFoldDB" id="X1V397"/>
<sequence>MAGEIAFAAPRTEEITGVLTNIAGGGVTGVVEGVVIKMAPELGALSVPFTWATLLGVPALGIGGALFTRGILGDLFKGVAAAGAGVAGYVLPAMVLPDMFGARKPISGSPSVKQLPPGPLGAPQRAQAAAVKSALEF</sequence>
<evidence type="ECO:0000313" key="2">
    <source>
        <dbReference type="EMBL" id="GAJ06641.1"/>
    </source>
</evidence>
<accession>X1V397</accession>
<proteinExistence type="predicted"/>
<organism evidence="2">
    <name type="scientific">marine sediment metagenome</name>
    <dbReference type="NCBI Taxonomy" id="412755"/>
    <lineage>
        <taxon>unclassified sequences</taxon>
        <taxon>metagenomes</taxon>
        <taxon>ecological metagenomes</taxon>
    </lineage>
</organism>
<keyword evidence="1" id="KW-0472">Membrane</keyword>
<dbReference type="EMBL" id="BARW01030502">
    <property type="protein sequence ID" value="GAJ06641.1"/>
    <property type="molecule type" value="Genomic_DNA"/>
</dbReference>
<feature type="transmembrane region" description="Helical" evidence="1">
    <location>
        <begin position="49"/>
        <end position="68"/>
    </location>
</feature>
<reference evidence="2" key="1">
    <citation type="journal article" date="2014" name="Front. Microbiol.">
        <title>High frequency of phylogenetically diverse reductive dehalogenase-homologous genes in deep subseafloor sedimentary metagenomes.</title>
        <authorList>
            <person name="Kawai M."/>
            <person name="Futagami T."/>
            <person name="Toyoda A."/>
            <person name="Takaki Y."/>
            <person name="Nishi S."/>
            <person name="Hori S."/>
            <person name="Arai W."/>
            <person name="Tsubouchi T."/>
            <person name="Morono Y."/>
            <person name="Uchiyama I."/>
            <person name="Ito T."/>
            <person name="Fujiyama A."/>
            <person name="Inagaki F."/>
            <person name="Takami H."/>
        </authorList>
    </citation>
    <scope>NUCLEOTIDE SEQUENCE</scope>
    <source>
        <strain evidence="2">Expedition CK06-06</strain>
    </source>
</reference>
<protein>
    <submittedName>
        <fullName evidence="2">Uncharacterized protein</fullName>
    </submittedName>
</protein>